<dbReference type="EMBL" id="CM042020">
    <property type="protein sequence ID" value="KAI3822677.1"/>
    <property type="molecule type" value="Genomic_DNA"/>
</dbReference>
<keyword evidence="2" id="KW-1185">Reference proteome</keyword>
<accession>A0ACB9JRU0</accession>
<reference evidence="1 2" key="2">
    <citation type="journal article" date="2022" name="Mol. Ecol. Resour.">
        <title>The genomes of chicory, endive, great burdock and yacon provide insights into Asteraceae paleo-polyploidization history and plant inulin production.</title>
        <authorList>
            <person name="Fan W."/>
            <person name="Wang S."/>
            <person name="Wang H."/>
            <person name="Wang A."/>
            <person name="Jiang F."/>
            <person name="Liu H."/>
            <person name="Zhao H."/>
            <person name="Xu D."/>
            <person name="Zhang Y."/>
        </authorList>
    </citation>
    <scope>NUCLEOTIDE SEQUENCE [LARGE SCALE GENOMIC DNA]</scope>
    <source>
        <strain evidence="2">cv. Yunnan</strain>
        <tissue evidence="1">Leaves</tissue>
    </source>
</reference>
<reference evidence="2" key="1">
    <citation type="journal article" date="2022" name="Mol. Ecol. Resour.">
        <title>The genomes of chicory, endive, great burdock and yacon provide insights into Asteraceae palaeo-polyploidization history and plant inulin production.</title>
        <authorList>
            <person name="Fan W."/>
            <person name="Wang S."/>
            <person name="Wang H."/>
            <person name="Wang A."/>
            <person name="Jiang F."/>
            <person name="Liu H."/>
            <person name="Zhao H."/>
            <person name="Xu D."/>
            <person name="Zhang Y."/>
        </authorList>
    </citation>
    <scope>NUCLEOTIDE SEQUENCE [LARGE SCALE GENOMIC DNA]</scope>
    <source>
        <strain evidence="2">cv. Yunnan</strain>
    </source>
</reference>
<dbReference type="Proteomes" id="UP001056120">
    <property type="component" value="Linkage Group LG03"/>
</dbReference>
<organism evidence="1 2">
    <name type="scientific">Smallanthus sonchifolius</name>
    <dbReference type="NCBI Taxonomy" id="185202"/>
    <lineage>
        <taxon>Eukaryota</taxon>
        <taxon>Viridiplantae</taxon>
        <taxon>Streptophyta</taxon>
        <taxon>Embryophyta</taxon>
        <taxon>Tracheophyta</taxon>
        <taxon>Spermatophyta</taxon>
        <taxon>Magnoliopsida</taxon>
        <taxon>eudicotyledons</taxon>
        <taxon>Gunneridae</taxon>
        <taxon>Pentapetalae</taxon>
        <taxon>asterids</taxon>
        <taxon>campanulids</taxon>
        <taxon>Asterales</taxon>
        <taxon>Asteraceae</taxon>
        <taxon>Asteroideae</taxon>
        <taxon>Heliantheae alliance</taxon>
        <taxon>Millerieae</taxon>
        <taxon>Smallanthus</taxon>
    </lineage>
</organism>
<gene>
    <name evidence="1" type="ORF">L1987_10272</name>
</gene>
<sequence>MEVLHLKSKVRKPEIAPMRDRRKRKLRVEDGLGFRLERIWKREEAEYGIERAEWSAIATHLSKRTDNEIKNYWNTHLKKRLIKMGIDPVSHKPKNNILLSNDGLLNITTNLSHMDQWESARLEAEARLVKQSKTRSMSLSTFPVNLNSNVCSMTSSIGPSSKCLDIHKEIIREECDEVWEYKNHENEREKLNDLTIPAIDNTWMTQTLQASNNNDEHIPETENIDKHTHGFTRDGIPGVENVTRIDVVGGMALQKKVASVTKGDEDFSKVLKEPLYSRIREALYSEKKLPNEVLEQKEIKIIDGVLEHKEIKIIEVLEEKEIKILDGVLEQETVKIGQPEEHCTTKKEVNDQWPISEIEEVEETGRSREKSNNDDDDNNSNGLFVDGRKEIIISPEVNQALGTLEKAISAFREFGFDHRSLSVSRFVNNVFTDLEDNKSSDPKHFVNELTTKNSQESRNTFSSHSSRHKVYEVGLAENNDINEELKNRDESSLTQKKIKKQRFCCFSFTSGRLNS</sequence>
<evidence type="ECO:0000313" key="1">
    <source>
        <dbReference type="EMBL" id="KAI3822677.1"/>
    </source>
</evidence>
<protein>
    <submittedName>
        <fullName evidence="1">Uncharacterized protein</fullName>
    </submittedName>
</protein>
<proteinExistence type="predicted"/>
<comment type="caution">
    <text evidence="1">The sequence shown here is derived from an EMBL/GenBank/DDBJ whole genome shotgun (WGS) entry which is preliminary data.</text>
</comment>
<evidence type="ECO:0000313" key="2">
    <source>
        <dbReference type="Proteomes" id="UP001056120"/>
    </source>
</evidence>
<name>A0ACB9JRU0_9ASTR</name>